<dbReference type="SMART" id="SM00530">
    <property type="entry name" value="HTH_XRE"/>
    <property type="match status" value="1"/>
</dbReference>
<accession>A0A9D2SES8</accession>
<evidence type="ECO:0000313" key="2">
    <source>
        <dbReference type="EMBL" id="HJB98055.1"/>
    </source>
</evidence>
<dbReference type="SUPFAM" id="SSF47413">
    <property type="entry name" value="lambda repressor-like DNA-binding domains"/>
    <property type="match status" value="1"/>
</dbReference>
<reference evidence="2" key="1">
    <citation type="journal article" date="2021" name="PeerJ">
        <title>Extensive microbial diversity within the chicken gut microbiome revealed by metagenomics and culture.</title>
        <authorList>
            <person name="Gilroy R."/>
            <person name="Ravi A."/>
            <person name="Getino M."/>
            <person name="Pursley I."/>
            <person name="Horton D.L."/>
            <person name="Alikhan N.F."/>
            <person name="Baker D."/>
            <person name="Gharbi K."/>
            <person name="Hall N."/>
            <person name="Watson M."/>
            <person name="Adriaenssens E.M."/>
            <person name="Foster-Nyarko E."/>
            <person name="Jarju S."/>
            <person name="Secka A."/>
            <person name="Antonio M."/>
            <person name="Oren A."/>
            <person name="Chaudhuri R.R."/>
            <person name="La Ragione R."/>
            <person name="Hildebrand F."/>
            <person name="Pallen M.J."/>
        </authorList>
    </citation>
    <scope>NUCLEOTIDE SEQUENCE</scope>
    <source>
        <strain evidence="2">CHK185-1770</strain>
    </source>
</reference>
<dbReference type="InterPro" id="IPR010982">
    <property type="entry name" value="Lambda_DNA-bd_dom_sf"/>
</dbReference>
<dbReference type="EMBL" id="DWXG01000044">
    <property type="protein sequence ID" value="HJB98055.1"/>
    <property type="molecule type" value="Genomic_DNA"/>
</dbReference>
<organism evidence="2 3">
    <name type="scientific">Candidatus Acutalibacter pullicola</name>
    <dbReference type="NCBI Taxonomy" id="2838417"/>
    <lineage>
        <taxon>Bacteria</taxon>
        <taxon>Bacillati</taxon>
        <taxon>Bacillota</taxon>
        <taxon>Clostridia</taxon>
        <taxon>Eubacteriales</taxon>
        <taxon>Acutalibacteraceae</taxon>
        <taxon>Acutalibacter</taxon>
    </lineage>
</organism>
<dbReference type="InterPro" id="IPR001387">
    <property type="entry name" value="Cro/C1-type_HTH"/>
</dbReference>
<dbReference type="PROSITE" id="PS50943">
    <property type="entry name" value="HTH_CROC1"/>
    <property type="match status" value="1"/>
</dbReference>
<dbReference type="Gene3D" id="1.10.260.40">
    <property type="entry name" value="lambda repressor-like DNA-binding domains"/>
    <property type="match status" value="1"/>
</dbReference>
<gene>
    <name evidence="2" type="ORF">H9710_05685</name>
</gene>
<evidence type="ECO:0000313" key="3">
    <source>
        <dbReference type="Proteomes" id="UP000826793"/>
    </source>
</evidence>
<dbReference type="GO" id="GO:0003677">
    <property type="term" value="F:DNA binding"/>
    <property type="evidence" value="ECO:0007669"/>
    <property type="project" value="InterPro"/>
</dbReference>
<feature type="domain" description="HTH cro/C1-type" evidence="1">
    <location>
        <begin position="14"/>
        <end position="74"/>
    </location>
</feature>
<name>A0A9D2SES8_9FIRM</name>
<proteinExistence type="predicted"/>
<comment type="caution">
    <text evidence="2">The sequence shown here is derived from an EMBL/GenBank/DDBJ whole genome shotgun (WGS) entry which is preliminary data.</text>
</comment>
<protein>
    <submittedName>
        <fullName evidence="2">Helix-turn-helix domain-containing protein</fullName>
    </submittedName>
</protein>
<dbReference type="CDD" id="cd00093">
    <property type="entry name" value="HTH_XRE"/>
    <property type="match status" value="1"/>
</dbReference>
<dbReference type="Proteomes" id="UP000826793">
    <property type="component" value="Unassembled WGS sequence"/>
</dbReference>
<sequence>MQKLLQDKCLGTNIRRLRKAAGLTQPQLVAKIQVAGGTIGDVTTLAKIEAGVRNIRVSDLMALQSIFACDYSEFFRGL</sequence>
<evidence type="ECO:0000259" key="1">
    <source>
        <dbReference type="PROSITE" id="PS50943"/>
    </source>
</evidence>
<reference evidence="2" key="2">
    <citation type="submission" date="2021-04" db="EMBL/GenBank/DDBJ databases">
        <authorList>
            <person name="Gilroy R."/>
        </authorList>
    </citation>
    <scope>NUCLEOTIDE SEQUENCE</scope>
    <source>
        <strain evidence="2">CHK185-1770</strain>
    </source>
</reference>
<dbReference type="AlphaFoldDB" id="A0A9D2SES8"/>